<dbReference type="EMBL" id="AENY02000002">
    <property type="protein sequence ID" value="EKP95130.1"/>
    <property type="molecule type" value="Genomic_DNA"/>
</dbReference>
<evidence type="ECO:0000256" key="3">
    <source>
        <dbReference type="ARBA" id="ARBA00022692"/>
    </source>
</evidence>
<name>K6P241_9FIRM</name>
<evidence type="ECO:0000256" key="5">
    <source>
        <dbReference type="ARBA" id="ARBA00023136"/>
    </source>
</evidence>
<comment type="caution">
    <text evidence="8">The sequence shown here is derived from an EMBL/GenBank/DDBJ whole genome shotgun (WGS) entry which is preliminary data.</text>
</comment>
<evidence type="ECO:0000256" key="4">
    <source>
        <dbReference type="ARBA" id="ARBA00022989"/>
    </source>
</evidence>
<reference evidence="8" key="1">
    <citation type="submission" date="2010-10" db="EMBL/GenBank/DDBJ databases">
        <authorList>
            <consortium name="US DOE Joint Genome Institute (JGI-PGF)"/>
            <person name="Lucas S."/>
            <person name="Copeland A."/>
            <person name="Lapidus A."/>
            <person name="Bruce D."/>
            <person name="Goodwin L."/>
            <person name="Pitluck S."/>
            <person name="Kyrpides N."/>
            <person name="Mavromatis K."/>
            <person name="Detter J.C."/>
            <person name="Han C."/>
            <person name="Land M."/>
            <person name="Hauser L."/>
            <person name="Markowitz V."/>
            <person name="Cheng J.-F."/>
            <person name="Hugenholtz P."/>
            <person name="Woyke T."/>
            <person name="Wu D."/>
            <person name="Pukall R."/>
            <person name="Wahrenburg C."/>
            <person name="Brambilla E."/>
            <person name="Klenk H.-P."/>
            <person name="Eisen J.A."/>
        </authorList>
    </citation>
    <scope>NUCLEOTIDE SEQUENCE [LARGE SCALE GENOMIC DNA]</scope>
    <source>
        <strain evidence="8">DSM 13965</strain>
    </source>
</reference>
<feature type="transmembrane region" description="Helical" evidence="7">
    <location>
        <begin position="12"/>
        <end position="33"/>
    </location>
</feature>
<dbReference type="InterPro" id="IPR022301">
    <property type="entry name" value="Integral_membrane_YjbE"/>
</dbReference>
<proteinExistence type="inferred from homology"/>
<protein>
    <submittedName>
        <fullName evidence="8">Integral membrane protein, YjbE family</fullName>
    </submittedName>
</protein>
<dbReference type="RefSeq" id="WP_006903134.1">
    <property type="nucleotide sequence ID" value="NZ_JH976535.1"/>
</dbReference>
<accession>K6P241</accession>
<keyword evidence="3 7" id="KW-0812">Transmembrane</keyword>
<organism evidence="8 9">
    <name type="scientific">Thermaerobacter subterraneus DSM 13965</name>
    <dbReference type="NCBI Taxonomy" id="867903"/>
    <lineage>
        <taxon>Bacteria</taxon>
        <taxon>Bacillati</taxon>
        <taxon>Bacillota</taxon>
        <taxon>Clostridia</taxon>
        <taxon>Eubacteriales</taxon>
        <taxon>Clostridiales Family XVII. Incertae Sedis</taxon>
        <taxon>Thermaerobacter</taxon>
    </lineage>
</organism>
<evidence type="ECO:0000256" key="7">
    <source>
        <dbReference type="SAM" id="Phobius"/>
    </source>
</evidence>
<comment type="similarity">
    <text evidence="2">Belongs to the TerC family.</text>
</comment>
<dbReference type="AlphaFoldDB" id="K6P241"/>
<dbReference type="Proteomes" id="UP000005710">
    <property type="component" value="Unassembled WGS sequence"/>
</dbReference>
<dbReference type="GO" id="GO:0016020">
    <property type="term" value="C:membrane"/>
    <property type="evidence" value="ECO:0007669"/>
    <property type="project" value="UniProtKB-SubCell"/>
</dbReference>
<evidence type="ECO:0000256" key="2">
    <source>
        <dbReference type="ARBA" id="ARBA00007511"/>
    </source>
</evidence>
<sequence>MADLWEQAARFFGLVFVDLLLAGDNAVVIALAARRLHGRMRRQAILLGAGGAVGLRLGLAAAVTWLLHIPLLQVVGGLLLLWIARKLVAGDHGGHENVHEAAGVWEAVQTIILADVVMSLDNVLALVGVSGGHLGLLVMGLALSVPLIIWGSSLLSGLMDRWPWLIHVGAGILVWVAVEMLLEDRLVHEALAGVPEGVLLAAHIAATLLVTGFFMLRSRRQGQVPTPEVAAGTAPAGAGFHTAGAVPDEPGKRPSSSHGGPADGRFSSPPPEPLPGPRAGGTATRSGLGGGGSGDGPMPAPVAPAVARRPRKPQDPPPSEA</sequence>
<dbReference type="PANTHER" id="PTHR30238:SF4">
    <property type="entry name" value="SLL1022 PROTEIN"/>
    <property type="match status" value="1"/>
</dbReference>
<gene>
    <name evidence="8" type="ORF">ThesuDRAFT_00859</name>
</gene>
<dbReference type="InterPro" id="IPR005496">
    <property type="entry name" value="Integral_membrane_TerC"/>
</dbReference>
<dbReference type="NCBIfam" id="TIGR03717">
    <property type="entry name" value="R_switched_YjbE"/>
    <property type="match status" value="1"/>
</dbReference>
<reference evidence="8" key="2">
    <citation type="submission" date="2012-10" db="EMBL/GenBank/DDBJ databases">
        <title>Improved high-quality draft of Thermaerobacter subterraneus C21, DSM 13965.</title>
        <authorList>
            <consortium name="DOE Joint Genome Institute"/>
            <person name="Eisen J."/>
            <person name="Huntemann M."/>
            <person name="Wei C.-L."/>
            <person name="Han J."/>
            <person name="Detter J.C."/>
            <person name="Han C."/>
            <person name="Tapia R."/>
            <person name="Chen A."/>
            <person name="Kyrpides N."/>
            <person name="Mavromatis K."/>
            <person name="Markowitz V."/>
            <person name="Szeto E."/>
            <person name="Ivanova N."/>
            <person name="Mikhailova N."/>
            <person name="Ovchinnikova G."/>
            <person name="Pagani I."/>
            <person name="Pati A."/>
            <person name="Goodwin L."/>
            <person name="Nordberg H.P."/>
            <person name="Cantor M.N."/>
            <person name="Hua S.X."/>
            <person name="Woyke T."/>
            <person name="Eisen J."/>
            <person name="Klenk H.-P."/>
        </authorList>
    </citation>
    <scope>NUCLEOTIDE SEQUENCE [LARGE SCALE GENOMIC DNA]</scope>
    <source>
        <strain evidence="8">DSM 13965</strain>
    </source>
</reference>
<feature type="transmembrane region" description="Helical" evidence="7">
    <location>
        <begin position="45"/>
        <end position="67"/>
    </location>
</feature>
<dbReference type="PANTHER" id="PTHR30238">
    <property type="entry name" value="MEMBRANE BOUND PREDICTED REDOX MODULATOR"/>
    <property type="match status" value="1"/>
</dbReference>
<dbReference type="Pfam" id="PF03741">
    <property type="entry name" value="TerC"/>
    <property type="match status" value="1"/>
</dbReference>
<feature type="region of interest" description="Disordered" evidence="6">
    <location>
        <begin position="225"/>
        <end position="321"/>
    </location>
</feature>
<evidence type="ECO:0000313" key="8">
    <source>
        <dbReference type="EMBL" id="EKP95130.1"/>
    </source>
</evidence>
<dbReference type="HOGENOM" id="CLU_865823_0_0_9"/>
<feature type="transmembrane region" description="Helical" evidence="7">
    <location>
        <begin position="198"/>
        <end position="216"/>
    </location>
</feature>
<evidence type="ECO:0000313" key="9">
    <source>
        <dbReference type="Proteomes" id="UP000005710"/>
    </source>
</evidence>
<evidence type="ECO:0000256" key="6">
    <source>
        <dbReference type="SAM" id="MobiDB-lite"/>
    </source>
</evidence>
<feature type="transmembrane region" description="Helical" evidence="7">
    <location>
        <begin position="123"/>
        <end position="150"/>
    </location>
</feature>
<keyword evidence="4 7" id="KW-1133">Transmembrane helix</keyword>
<keyword evidence="5 7" id="KW-0472">Membrane</keyword>
<comment type="subcellular location">
    <subcellularLocation>
        <location evidence="1">Membrane</location>
        <topology evidence="1">Multi-pass membrane protein</topology>
    </subcellularLocation>
</comment>
<feature type="transmembrane region" description="Helical" evidence="7">
    <location>
        <begin position="162"/>
        <end position="178"/>
    </location>
</feature>
<evidence type="ECO:0000256" key="1">
    <source>
        <dbReference type="ARBA" id="ARBA00004141"/>
    </source>
</evidence>
<dbReference type="eggNOG" id="COG0861">
    <property type="taxonomic scope" value="Bacteria"/>
</dbReference>
<keyword evidence="9" id="KW-1185">Reference proteome</keyword>